<sequence length="114" mass="12828">MPCCQRAEACLIIMPRPSHASSGRVPTQGTLFGQCWHSSRKGAPAIPLPDIEKGTQAPIFAQKRLHSALVKEFCFIRSSEENKKCAIHDMKDVLVFNRETLEFKSPFSRDAVWL</sequence>
<protein>
    <submittedName>
        <fullName evidence="1">Uncharacterized protein</fullName>
    </submittedName>
</protein>
<proteinExistence type="predicted"/>
<evidence type="ECO:0000313" key="1">
    <source>
        <dbReference type="EMBL" id="KAH7990093.1"/>
    </source>
</evidence>
<dbReference type="Proteomes" id="UP000827872">
    <property type="component" value="Linkage Group LG16"/>
</dbReference>
<comment type="caution">
    <text evidence="1">The sequence shown here is derived from an EMBL/GenBank/DDBJ whole genome shotgun (WGS) entry which is preliminary data.</text>
</comment>
<reference evidence="1" key="1">
    <citation type="submission" date="2021-08" db="EMBL/GenBank/DDBJ databases">
        <title>The first chromosome-level gecko genome reveals the dynamic sex chromosomes of Neotropical dwarf geckos (Sphaerodactylidae: Sphaerodactylus).</title>
        <authorList>
            <person name="Pinto B.J."/>
            <person name="Keating S.E."/>
            <person name="Gamble T."/>
        </authorList>
    </citation>
    <scope>NUCLEOTIDE SEQUENCE</scope>
    <source>
        <strain evidence="1">TG3544</strain>
    </source>
</reference>
<accession>A0ACB8ECG1</accession>
<organism evidence="1 2">
    <name type="scientific">Sphaerodactylus townsendi</name>
    <dbReference type="NCBI Taxonomy" id="933632"/>
    <lineage>
        <taxon>Eukaryota</taxon>
        <taxon>Metazoa</taxon>
        <taxon>Chordata</taxon>
        <taxon>Craniata</taxon>
        <taxon>Vertebrata</taxon>
        <taxon>Euteleostomi</taxon>
        <taxon>Lepidosauria</taxon>
        <taxon>Squamata</taxon>
        <taxon>Bifurcata</taxon>
        <taxon>Gekkota</taxon>
        <taxon>Sphaerodactylidae</taxon>
        <taxon>Sphaerodactylus</taxon>
    </lineage>
</organism>
<name>A0ACB8ECG1_9SAUR</name>
<keyword evidence="2" id="KW-1185">Reference proteome</keyword>
<dbReference type="EMBL" id="CM037629">
    <property type="protein sequence ID" value="KAH7990093.1"/>
    <property type="molecule type" value="Genomic_DNA"/>
</dbReference>
<gene>
    <name evidence="1" type="ORF">K3G42_002205</name>
</gene>
<evidence type="ECO:0000313" key="2">
    <source>
        <dbReference type="Proteomes" id="UP000827872"/>
    </source>
</evidence>